<organism evidence="6 7">
    <name type="scientific">Thiothrix lacustris</name>
    <dbReference type="NCBI Taxonomy" id="525917"/>
    <lineage>
        <taxon>Bacteria</taxon>
        <taxon>Pseudomonadati</taxon>
        <taxon>Pseudomonadota</taxon>
        <taxon>Gammaproteobacteria</taxon>
        <taxon>Thiotrichales</taxon>
        <taxon>Thiotrichaceae</taxon>
        <taxon>Thiothrix</taxon>
    </lineage>
</organism>
<reference evidence="6 7" key="1">
    <citation type="submission" date="2017-01" db="EMBL/GenBank/DDBJ databases">
        <title>Novel large sulfur bacteria in the metagenomes of groundwater-fed chemosynthetic microbial mats in the Lake Huron basin.</title>
        <authorList>
            <person name="Sharrar A.M."/>
            <person name="Flood B.E."/>
            <person name="Bailey J.V."/>
            <person name="Jones D.S."/>
            <person name="Biddanda B."/>
            <person name="Ruberg S.A."/>
            <person name="Marcus D.N."/>
            <person name="Dick G.J."/>
        </authorList>
    </citation>
    <scope>NUCLEOTIDE SEQUENCE [LARGE SCALE GENOMIC DNA]</scope>
    <source>
        <strain evidence="6">A8</strain>
    </source>
</reference>
<feature type="transmembrane region" description="Helical" evidence="4">
    <location>
        <begin position="178"/>
        <end position="197"/>
    </location>
</feature>
<evidence type="ECO:0000313" key="6">
    <source>
        <dbReference type="EMBL" id="OQX08960.1"/>
    </source>
</evidence>
<keyword evidence="4" id="KW-1133">Transmembrane helix</keyword>
<keyword evidence="1" id="KW-0805">Transcription regulation</keyword>
<dbReference type="InterPro" id="IPR018062">
    <property type="entry name" value="HTH_AraC-typ_CS"/>
</dbReference>
<dbReference type="AlphaFoldDB" id="A0A1Y1QMF4"/>
<dbReference type="Pfam" id="PF12833">
    <property type="entry name" value="HTH_18"/>
    <property type="match status" value="1"/>
</dbReference>
<feature type="transmembrane region" description="Helical" evidence="4">
    <location>
        <begin position="69"/>
        <end position="90"/>
    </location>
</feature>
<gene>
    <name evidence="6" type="ORF">BWK73_24035</name>
</gene>
<dbReference type="Gene3D" id="1.10.10.60">
    <property type="entry name" value="Homeodomain-like"/>
    <property type="match status" value="2"/>
</dbReference>
<evidence type="ECO:0000256" key="4">
    <source>
        <dbReference type="SAM" id="Phobius"/>
    </source>
</evidence>
<dbReference type="GO" id="GO:0043565">
    <property type="term" value="F:sequence-specific DNA binding"/>
    <property type="evidence" value="ECO:0007669"/>
    <property type="project" value="InterPro"/>
</dbReference>
<dbReference type="EMBL" id="MTEJ01000159">
    <property type="protein sequence ID" value="OQX08960.1"/>
    <property type="molecule type" value="Genomic_DNA"/>
</dbReference>
<dbReference type="PROSITE" id="PS00041">
    <property type="entry name" value="HTH_ARAC_FAMILY_1"/>
    <property type="match status" value="1"/>
</dbReference>
<keyword evidence="2" id="KW-0238">DNA-binding</keyword>
<accession>A0A1Y1QMF4</accession>
<feature type="transmembrane region" description="Helical" evidence="4">
    <location>
        <begin position="36"/>
        <end position="57"/>
    </location>
</feature>
<evidence type="ECO:0000313" key="7">
    <source>
        <dbReference type="Proteomes" id="UP000192491"/>
    </source>
</evidence>
<dbReference type="InterPro" id="IPR020449">
    <property type="entry name" value="Tscrpt_reg_AraC-type_HTH"/>
</dbReference>
<feature type="transmembrane region" description="Helical" evidence="4">
    <location>
        <begin position="110"/>
        <end position="130"/>
    </location>
</feature>
<name>A0A1Y1QMF4_9GAMM</name>
<dbReference type="SMART" id="SM00342">
    <property type="entry name" value="HTH_ARAC"/>
    <property type="match status" value="1"/>
</dbReference>
<dbReference type="GO" id="GO:0003700">
    <property type="term" value="F:DNA-binding transcription factor activity"/>
    <property type="evidence" value="ECO:0007669"/>
    <property type="project" value="InterPro"/>
</dbReference>
<sequence length="341" mass="37976">MDTLALLLIGFSLFSALVTARTHFQCANYKGQLLSQSMGILLLVVLAGLQAAHFAYLQHASLFIHSPMYAVLLFAVAPTFYLFSSPLLHAETTPRWWHLLHFVPLLIAPWLPFAYALPLAFALGAGYLLWLARSVYALRAQRSQFRQELWALSGVLLLALLVLLLGLGLPWLSERVFFSVYASAIGGAFLLISMALYTMPQLPTEVAEAARETYAVSTLSQVDCEQMLTRLGNLMDQEQVYQNPDLDLALLAERMKLSPHQLSELINTRIGKGFSRYIREYRVEAAEDLLLDKPSMPVLSVGLEVGFSSQSNFYDAFRELSGMTPGQFRKVHQVLAQGSGD</sequence>
<dbReference type="InterPro" id="IPR009057">
    <property type="entry name" value="Homeodomain-like_sf"/>
</dbReference>
<evidence type="ECO:0000256" key="3">
    <source>
        <dbReference type="ARBA" id="ARBA00023163"/>
    </source>
</evidence>
<protein>
    <submittedName>
        <fullName evidence="6">AraC family transcriptional regulator</fullName>
    </submittedName>
</protein>
<dbReference type="InterPro" id="IPR018060">
    <property type="entry name" value="HTH_AraC"/>
</dbReference>
<proteinExistence type="predicted"/>
<comment type="caution">
    <text evidence="6">The sequence shown here is derived from an EMBL/GenBank/DDBJ whole genome shotgun (WGS) entry which is preliminary data.</text>
</comment>
<dbReference type="PROSITE" id="PS01124">
    <property type="entry name" value="HTH_ARAC_FAMILY_2"/>
    <property type="match status" value="1"/>
</dbReference>
<dbReference type="PANTHER" id="PTHR43280:SF29">
    <property type="entry name" value="ARAC-FAMILY TRANSCRIPTIONAL REGULATOR"/>
    <property type="match status" value="1"/>
</dbReference>
<keyword evidence="4" id="KW-0812">Transmembrane</keyword>
<keyword evidence="4" id="KW-0472">Membrane</keyword>
<keyword evidence="3" id="KW-0804">Transcription</keyword>
<evidence type="ECO:0000259" key="5">
    <source>
        <dbReference type="PROSITE" id="PS01124"/>
    </source>
</evidence>
<evidence type="ECO:0000256" key="2">
    <source>
        <dbReference type="ARBA" id="ARBA00023125"/>
    </source>
</evidence>
<dbReference type="PANTHER" id="PTHR43280">
    <property type="entry name" value="ARAC-FAMILY TRANSCRIPTIONAL REGULATOR"/>
    <property type="match status" value="1"/>
</dbReference>
<feature type="domain" description="HTH araC/xylS-type" evidence="5">
    <location>
        <begin position="225"/>
        <end position="331"/>
    </location>
</feature>
<feature type="transmembrane region" description="Helical" evidence="4">
    <location>
        <begin position="150"/>
        <end position="172"/>
    </location>
</feature>
<dbReference type="PRINTS" id="PR00032">
    <property type="entry name" value="HTHARAC"/>
</dbReference>
<dbReference type="Proteomes" id="UP000192491">
    <property type="component" value="Unassembled WGS sequence"/>
</dbReference>
<dbReference type="SUPFAM" id="SSF46689">
    <property type="entry name" value="Homeodomain-like"/>
    <property type="match status" value="1"/>
</dbReference>
<evidence type="ECO:0000256" key="1">
    <source>
        <dbReference type="ARBA" id="ARBA00023015"/>
    </source>
</evidence>